<feature type="region of interest" description="Disordered" evidence="1">
    <location>
        <begin position="1046"/>
        <end position="1075"/>
    </location>
</feature>
<name>A0ABR4CQM9_9HELO</name>
<feature type="region of interest" description="Disordered" evidence="1">
    <location>
        <begin position="75"/>
        <end position="105"/>
    </location>
</feature>
<reference evidence="2 3" key="1">
    <citation type="journal article" date="2024" name="Commun. Biol.">
        <title>Comparative genomic analysis of thermophilic fungi reveals convergent evolutionary adaptations and gene losses.</title>
        <authorList>
            <person name="Steindorff A.S."/>
            <person name="Aguilar-Pontes M.V."/>
            <person name="Robinson A.J."/>
            <person name="Andreopoulos B."/>
            <person name="LaButti K."/>
            <person name="Kuo A."/>
            <person name="Mondo S."/>
            <person name="Riley R."/>
            <person name="Otillar R."/>
            <person name="Haridas S."/>
            <person name="Lipzen A."/>
            <person name="Grimwood J."/>
            <person name="Schmutz J."/>
            <person name="Clum A."/>
            <person name="Reid I.D."/>
            <person name="Moisan M.C."/>
            <person name="Butler G."/>
            <person name="Nguyen T.T.M."/>
            <person name="Dewar K."/>
            <person name="Conant G."/>
            <person name="Drula E."/>
            <person name="Henrissat B."/>
            <person name="Hansel C."/>
            <person name="Singer S."/>
            <person name="Hutchinson M.I."/>
            <person name="de Vries R.P."/>
            <person name="Natvig D.O."/>
            <person name="Powell A.J."/>
            <person name="Tsang A."/>
            <person name="Grigoriev I.V."/>
        </authorList>
    </citation>
    <scope>NUCLEOTIDE SEQUENCE [LARGE SCALE GENOMIC DNA]</scope>
    <source>
        <strain evidence="2 3">CBS 494.80</strain>
    </source>
</reference>
<gene>
    <name evidence="2" type="ORF">VTL71DRAFT_11477</name>
</gene>
<comment type="caution">
    <text evidence="2">The sequence shown here is derived from an EMBL/GenBank/DDBJ whole genome shotgun (WGS) entry which is preliminary data.</text>
</comment>
<keyword evidence="3" id="KW-1185">Reference proteome</keyword>
<accession>A0ABR4CQM9</accession>
<evidence type="ECO:0000313" key="2">
    <source>
        <dbReference type="EMBL" id="KAL2072134.1"/>
    </source>
</evidence>
<dbReference type="EMBL" id="JAZHXI010000004">
    <property type="protein sequence ID" value="KAL2072134.1"/>
    <property type="molecule type" value="Genomic_DNA"/>
</dbReference>
<evidence type="ECO:0000313" key="3">
    <source>
        <dbReference type="Proteomes" id="UP001595075"/>
    </source>
</evidence>
<dbReference type="Proteomes" id="UP001595075">
    <property type="component" value="Unassembled WGS sequence"/>
</dbReference>
<proteinExistence type="predicted"/>
<sequence length="1075" mass="120200">MTKKSTPLPSQSDSLYLIVIDIAVQDKATNTVRIVPRRRTDLNDPVQRWTLIRSSGTSSDTKFTEGTYTISLFASPNPKDAQSRQEEEFKFDKADRRAEQERRMEDENKKYLDALQIISDRFKHLPSNIRKHFHGKAPFHNSPPMHDTIKVDDIISLLSGSDYRNAQAAVGIANWVVENVADKNRYFHNLPQTLNQYDPDRHVVTFGQSTAQIASQVSEMMDTSPGKMKLEIQKGGLTLLQALDQHIKTLPCSCLSSFSSSKPPTLSTVASTYHPNERLHMEPLDAQDSEQLFIVASCGDDNFIIRNVQFFLYLYLTGTGQSSYVAGLSYTPQDLLMPVPKSSAFPENLFKWKIKPQRLGGYAISTQDSQYTVAFEPGSANIQYEPLIPDGTLGYQKQRFNFRRTGYYLQNQSADAQHQVLGTSPGQLGVGLRLFPAFGQNRKEQGMRGDALCIWNIMKVSGSPLYRIQNEAKNVFLMNNGRGGVEVNGDPASKAGKRDDLKGWKFVPVNTVERGHFLNLPRFALLYKDGSKAHVLAAKNDWTAGDQVGFGPAVYKPGDSFARWRAIFYGDHIAFLNEATGGVLSLDPTLTRPGTVSALDMMYYQWAWFKADPKAGGELSSLHPDKDVFCPITRMVSNTGDLLDLNTSVRIQIADGIQAGAVNRLAVRSDVVGSALDVHRLAFRYVQRRYYIHVDTKQKIGSKGLKEADVICLLGRANYEEYALWKVTTTPYSSPASALDGFYPLKVAYGQDPAPGATVWSEKIRRGLSIRSDNTLIADKREDGILARIIHDSHSQNLTTQLTALNTFIKTRLPVFCFGFKKALPTNIDWYLEHCQPSDFSGHHYNWDKSIPFLSNFDKQTDAAWTMNFSLPDTTDATIAKAYVTVQEADDPVNLNYTDFKIHLLIPQVEDSRGGWQHLTTRINNESNNTHSVFFPGSGWIRNLDLNYSSLIIPDLDNPLKILKRFNGTSKLHVYVDAKGRVSPTVPADKVKTNADIIDDGKWALALDAGEKALLLRADMVDDGDGGKRPHMPAWAMWDGDWTTATADQLDGKPTTKFETTAGSPDPFWDDTHEN</sequence>
<organism evidence="2 3">
    <name type="scientific">Oculimacula yallundae</name>
    <dbReference type="NCBI Taxonomy" id="86028"/>
    <lineage>
        <taxon>Eukaryota</taxon>
        <taxon>Fungi</taxon>
        <taxon>Dikarya</taxon>
        <taxon>Ascomycota</taxon>
        <taxon>Pezizomycotina</taxon>
        <taxon>Leotiomycetes</taxon>
        <taxon>Helotiales</taxon>
        <taxon>Ploettnerulaceae</taxon>
        <taxon>Oculimacula</taxon>
    </lineage>
</organism>
<evidence type="ECO:0000256" key="1">
    <source>
        <dbReference type="SAM" id="MobiDB-lite"/>
    </source>
</evidence>
<protein>
    <submittedName>
        <fullName evidence="2">Uncharacterized protein</fullName>
    </submittedName>
</protein>
<feature type="compositionally biased region" description="Basic and acidic residues" evidence="1">
    <location>
        <begin position="81"/>
        <end position="105"/>
    </location>
</feature>